<dbReference type="Pfam" id="PF00583">
    <property type="entry name" value="Acetyltransf_1"/>
    <property type="match status" value="1"/>
</dbReference>
<evidence type="ECO:0000313" key="2">
    <source>
        <dbReference type="EMBL" id="PPK76796.1"/>
    </source>
</evidence>
<dbReference type="OrthoDB" id="1550635at2"/>
<dbReference type="AlphaFoldDB" id="A0A2S6HH68"/>
<organism evidence="2 3">
    <name type="scientific">Lacrimispora xylanisolvens</name>
    <dbReference type="NCBI Taxonomy" id="384636"/>
    <lineage>
        <taxon>Bacteria</taxon>
        <taxon>Bacillati</taxon>
        <taxon>Bacillota</taxon>
        <taxon>Clostridia</taxon>
        <taxon>Lachnospirales</taxon>
        <taxon>Lachnospiraceae</taxon>
        <taxon>Lacrimispora</taxon>
    </lineage>
</organism>
<dbReference type="InterPro" id="IPR016181">
    <property type="entry name" value="Acyl_CoA_acyltransferase"/>
</dbReference>
<reference evidence="2 3" key="1">
    <citation type="submission" date="2018-02" db="EMBL/GenBank/DDBJ databases">
        <title>Genomic Encyclopedia of Archaeal and Bacterial Type Strains, Phase II (KMG-II): from individual species to whole genera.</title>
        <authorList>
            <person name="Goeker M."/>
        </authorList>
    </citation>
    <scope>NUCLEOTIDE SEQUENCE [LARGE SCALE GENOMIC DNA]</scope>
    <source>
        <strain evidence="2 3">DSM 3808</strain>
    </source>
</reference>
<evidence type="ECO:0000313" key="3">
    <source>
        <dbReference type="Proteomes" id="UP000237749"/>
    </source>
</evidence>
<accession>A0A2S6HH68</accession>
<dbReference type="RefSeq" id="WP_104439410.1">
    <property type="nucleotide sequence ID" value="NZ_PTJA01000017.1"/>
</dbReference>
<dbReference type="GO" id="GO:0016747">
    <property type="term" value="F:acyltransferase activity, transferring groups other than amino-acyl groups"/>
    <property type="evidence" value="ECO:0007669"/>
    <property type="project" value="InterPro"/>
</dbReference>
<evidence type="ECO:0000259" key="1">
    <source>
        <dbReference type="PROSITE" id="PS51186"/>
    </source>
</evidence>
<keyword evidence="2" id="KW-0808">Transferase</keyword>
<name>A0A2S6HH68_9FIRM</name>
<dbReference type="EMBL" id="PTJA01000017">
    <property type="protein sequence ID" value="PPK76796.1"/>
    <property type="molecule type" value="Genomic_DNA"/>
</dbReference>
<dbReference type="Proteomes" id="UP000237749">
    <property type="component" value="Unassembled WGS sequence"/>
</dbReference>
<dbReference type="PROSITE" id="PS51186">
    <property type="entry name" value="GNAT"/>
    <property type="match status" value="1"/>
</dbReference>
<sequence>MKIIRAEEVHVEEALRLAIGEYENQCRQIKQLPVIDVTEQLRGLIAGLFRKNYGVVAMCEGEMAGYLAFTGPIDGYFGTCRGAYSPLGGNAFSGHDRGRLCSMLMEAAMELLLKEAEVTSVALSRYADDPFVDRSLVLNGFGIRCSDAVMDLEEFEIRDIFQNDFTFTELFGEDKRRILDLRYGLVKHMSDSPIFFPTDIRKYQMHFPEEQSRIFAALKEEAVIGYMSIQDEGETFISETESMKNICGAFVKKEYRGTHVADDLLSYVCNVCKKEGIRYLGVDCETLNPNALRFWGKHFKNYTYSYHRRIDERVIGYESYLRKEWISNL</sequence>
<feature type="domain" description="N-acetyltransferase" evidence="1">
    <location>
        <begin position="165"/>
        <end position="329"/>
    </location>
</feature>
<keyword evidence="3" id="KW-1185">Reference proteome</keyword>
<dbReference type="InterPro" id="IPR000182">
    <property type="entry name" value="GNAT_dom"/>
</dbReference>
<proteinExistence type="predicted"/>
<dbReference type="Gene3D" id="3.40.630.30">
    <property type="match status" value="1"/>
</dbReference>
<comment type="caution">
    <text evidence="2">The sequence shown here is derived from an EMBL/GenBank/DDBJ whole genome shotgun (WGS) entry which is preliminary data.</text>
</comment>
<protein>
    <submittedName>
        <fullName evidence="2">Acetyltransferase (GNAT) family protein</fullName>
    </submittedName>
</protein>
<dbReference type="SUPFAM" id="SSF55729">
    <property type="entry name" value="Acyl-CoA N-acyltransferases (Nat)"/>
    <property type="match status" value="1"/>
</dbReference>
<gene>
    <name evidence="2" type="ORF">BXY41_11724</name>
</gene>